<keyword evidence="3 6" id="KW-0812">Transmembrane</keyword>
<keyword evidence="2" id="KW-1003">Cell membrane</keyword>
<comment type="subcellular location">
    <subcellularLocation>
        <location evidence="1">Membrane</location>
        <topology evidence="1">Multi-pass membrane protein</topology>
    </subcellularLocation>
</comment>
<dbReference type="GO" id="GO:0016020">
    <property type="term" value="C:membrane"/>
    <property type="evidence" value="ECO:0007669"/>
    <property type="project" value="UniProtKB-SubCell"/>
</dbReference>
<dbReference type="InterPro" id="IPR050475">
    <property type="entry name" value="Prenyltransferase_related"/>
</dbReference>
<evidence type="ECO:0000313" key="7">
    <source>
        <dbReference type="EMBL" id="MBE8718189.1"/>
    </source>
</evidence>
<feature type="transmembrane region" description="Helical" evidence="6">
    <location>
        <begin position="164"/>
        <end position="182"/>
    </location>
</feature>
<evidence type="ECO:0000256" key="4">
    <source>
        <dbReference type="ARBA" id="ARBA00022989"/>
    </source>
</evidence>
<gene>
    <name evidence="7" type="ORF">C4F51_13425</name>
</gene>
<sequence length="295" mass="31198">MQKVMGYLRLARPANIVTAVSDILAGVAIVGFFGSGFAGNLSLTPVILLCIATVGLYGGGIVFNDVFDRELDQRERPERPIPSGLISAQAASCWGGALLLLGCIFAFLANTTAGVMALLVTASALIYNRWGKHSTWLGPINMGLCRSFNLLLGMSVLPAVMPEFAYLAAVPLVYIAAVTTISRGEVGGSTKAPLFLSAFMYLLVINAIAFFAAQKDQVVALFFLVPFALFIFRPLVRAIARPVGPLIGKAVKAGVLSLILMNAAWVAASGAWPVAIGVALLLPLSLWLARRFAVT</sequence>
<evidence type="ECO:0000256" key="1">
    <source>
        <dbReference type="ARBA" id="ARBA00004141"/>
    </source>
</evidence>
<dbReference type="Gene3D" id="1.10.357.140">
    <property type="entry name" value="UbiA prenyltransferase"/>
    <property type="match status" value="1"/>
</dbReference>
<organism evidence="7 8">
    <name type="scientific">Cellvibrio polysaccharolyticus</name>
    <dbReference type="NCBI Taxonomy" id="2082724"/>
    <lineage>
        <taxon>Bacteria</taxon>
        <taxon>Pseudomonadati</taxon>
        <taxon>Pseudomonadota</taxon>
        <taxon>Gammaproteobacteria</taxon>
        <taxon>Cellvibrionales</taxon>
        <taxon>Cellvibrionaceae</taxon>
        <taxon>Cellvibrio</taxon>
    </lineage>
</organism>
<evidence type="ECO:0000256" key="3">
    <source>
        <dbReference type="ARBA" id="ARBA00022692"/>
    </source>
</evidence>
<protein>
    <submittedName>
        <fullName evidence="7">Polyprenyltransferase</fullName>
    </submittedName>
</protein>
<evidence type="ECO:0000313" key="8">
    <source>
        <dbReference type="Proteomes" id="UP000652567"/>
    </source>
</evidence>
<evidence type="ECO:0000256" key="5">
    <source>
        <dbReference type="ARBA" id="ARBA00023136"/>
    </source>
</evidence>
<accession>A0A928V8W4</accession>
<dbReference type="RefSeq" id="WP_193910546.1">
    <property type="nucleotide sequence ID" value="NZ_PRDL01000001.1"/>
</dbReference>
<dbReference type="NCBIfam" id="NF035940">
    <property type="entry name" value="prenyl_rel_EboC"/>
    <property type="match status" value="1"/>
</dbReference>
<keyword evidence="8" id="KW-1185">Reference proteome</keyword>
<keyword evidence="4 6" id="KW-1133">Transmembrane helix</keyword>
<feature type="transmembrane region" description="Helical" evidence="6">
    <location>
        <begin position="12"/>
        <end position="37"/>
    </location>
</feature>
<dbReference type="InterPro" id="IPR044878">
    <property type="entry name" value="UbiA_sf"/>
</dbReference>
<feature type="transmembrane region" description="Helical" evidence="6">
    <location>
        <begin position="271"/>
        <end position="289"/>
    </location>
</feature>
<comment type="caution">
    <text evidence="7">The sequence shown here is derived from an EMBL/GenBank/DDBJ whole genome shotgun (WGS) entry which is preliminary data.</text>
</comment>
<dbReference type="GO" id="GO:0016765">
    <property type="term" value="F:transferase activity, transferring alkyl or aryl (other than methyl) groups"/>
    <property type="evidence" value="ECO:0007669"/>
    <property type="project" value="InterPro"/>
</dbReference>
<reference evidence="7" key="1">
    <citation type="submission" date="2018-07" db="EMBL/GenBank/DDBJ databases">
        <title>Genome assembly of strain Ka43.</title>
        <authorList>
            <person name="Kukolya J."/>
            <person name="Nagy I."/>
            <person name="Horvath B."/>
            <person name="Toth A."/>
        </authorList>
    </citation>
    <scope>NUCLEOTIDE SEQUENCE</scope>
    <source>
        <strain evidence="7">KB43</strain>
    </source>
</reference>
<evidence type="ECO:0000256" key="2">
    <source>
        <dbReference type="ARBA" id="ARBA00022475"/>
    </source>
</evidence>
<feature type="transmembrane region" description="Helical" evidence="6">
    <location>
        <begin position="137"/>
        <end position="158"/>
    </location>
</feature>
<dbReference type="PANTHER" id="PTHR42723">
    <property type="entry name" value="CHLOROPHYLL SYNTHASE"/>
    <property type="match status" value="1"/>
</dbReference>
<feature type="transmembrane region" description="Helical" evidence="6">
    <location>
        <begin position="43"/>
        <end position="63"/>
    </location>
</feature>
<dbReference type="Pfam" id="PF01040">
    <property type="entry name" value="UbiA"/>
    <property type="match status" value="1"/>
</dbReference>
<name>A0A928V8W4_9GAMM</name>
<proteinExistence type="predicted"/>
<dbReference type="InterPro" id="IPR000537">
    <property type="entry name" value="UbiA_prenyltransferase"/>
</dbReference>
<dbReference type="Proteomes" id="UP000652567">
    <property type="component" value="Unassembled WGS sequence"/>
</dbReference>
<feature type="transmembrane region" description="Helical" evidence="6">
    <location>
        <begin position="194"/>
        <end position="212"/>
    </location>
</feature>
<dbReference type="PANTHER" id="PTHR42723:SF1">
    <property type="entry name" value="CHLOROPHYLL SYNTHASE, CHLOROPLASTIC"/>
    <property type="match status" value="1"/>
</dbReference>
<evidence type="ECO:0000256" key="6">
    <source>
        <dbReference type="SAM" id="Phobius"/>
    </source>
</evidence>
<dbReference type="CDD" id="cd13964">
    <property type="entry name" value="PT_UbiA_1"/>
    <property type="match status" value="1"/>
</dbReference>
<feature type="transmembrane region" description="Helical" evidence="6">
    <location>
        <begin position="218"/>
        <end position="236"/>
    </location>
</feature>
<keyword evidence="5 6" id="KW-0472">Membrane</keyword>
<dbReference type="AlphaFoldDB" id="A0A928V8W4"/>
<dbReference type="EMBL" id="PRDL01000001">
    <property type="protein sequence ID" value="MBE8718189.1"/>
    <property type="molecule type" value="Genomic_DNA"/>
</dbReference>